<keyword evidence="7" id="KW-0251">Elongation factor</keyword>
<comment type="subcellular location">
    <subcellularLocation>
        <location evidence="1 3">Nucleus</location>
    </subcellularLocation>
</comment>
<reference evidence="7" key="1">
    <citation type="submission" date="2015-07" db="EMBL/GenBank/DDBJ databases">
        <title>Transcriptome Assembly of Anthurium amnicola.</title>
        <authorList>
            <person name="Suzuki J."/>
        </authorList>
    </citation>
    <scope>NUCLEOTIDE SEQUENCE</scope>
</reference>
<feature type="region of interest" description="Disordered" evidence="4">
    <location>
        <begin position="837"/>
        <end position="867"/>
    </location>
</feature>
<dbReference type="Pfam" id="PF01426">
    <property type="entry name" value="BAH"/>
    <property type="match status" value="1"/>
</dbReference>
<organism evidence="7">
    <name type="scientific">Anthurium amnicola</name>
    <dbReference type="NCBI Taxonomy" id="1678845"/>
    <lineage>
        <taxon>Eukaryota</taxon>
        <taxon>Viridiplantae</taxon>
        <taxon>Streptophyta</taxon>
        <taxon>Embryophyta</taxon>
        <taxon>Tracheophyta</taxon>
        <taxon>Spermatophyta</taxon>
        <taxon>Magnoliopsida</taxon>
        <taxon>Liliopsida</taxon>
        <taxon>Araceae</taxon>
        <taxon>Pothoideae</taxon>
        <taxon>Potheae</taxon>
        <taxon>Anthurium</taxon>
    </lineage>
</organism>
<evidence type="ECO:0000256" key="4">
    <source>
        <dbReference type="SAM" id="MobiDB-lite"/>
    </source>
</evidence>
<dbReference type="GO" id="GO:0003746">
    <property type="term" value="F:translation elongation factor activity"/>
    <property type="evidence" value="ECO:0007669"/>
    <property type="project" value="UniProtKB-KW"/>
</dbReference>
<evidence type="ECO:0000259" key="5">
    <source>
        <dbReference type="PROSITE" id="PS51038"/>
    </source>
</evidence>
<dbReference type="InterPro" id="IPR001025">
    <property type="entry name" value="BAH_dom"/>
</dbReference>
<feature type="region of interest" description="Disordered" evidence="4">
    <location>
        <begin position="185"/>
        <end position="258"/>
    </location>
</feature>
<dbReference type="InterPro" id="IPR043151">
    <property type="entry name" value="BAH_sf"/>
</dbReference>
<gene>
    <name evidence="7" type="primary">TCEA2_1</name>
    <name evidence="7" type="ORF">g.106147</name>
</gene>
<dbReference type="Pfam" id="PF08711">
    <property type="entry name" value="Med26"/>
    <property type="match status" value="1"/>
</dbReference>
<dbReference type="PANTHER" id="PTHR46548">
    <property type="entry name" value="BAH AND TFIIS DOMAIN-CONTAINING PROTEIN-RELATED"/>
    <property type="match status" value="1"/>
</dbReference>
<proteinExistence type="predicted"/>
<feature type="compositionally biased region" description="Polar residues" evidence="4">
    <location>
        <begin position="886"/>
        <end position="900"/>
    </location>
</feature>
<dbReference type="PROSITE" id="PS51319">
    <property type="entry name" value="TFIIS_N"/>
    <property type="match status" value="1"/>
</dbReference>
<dbReference type="PROSITE" id="PS51038">
    <property type="entry name" value="BAH"/>
    <property type="match status" value="1"/>
</dbReference>
<dbReference type="InterPro" id="IPR035441">
    <property type="entry name" value="TFIIS/LEDGF_dom_sf"/>
</dbReference>
<sequence>MCPAIAPGAAGTTTAASPPHPLPSPVSTTINSQHPSPDFFLKDGRKFCVGDCALFQAGSSPPFIGIIRWFTPDKEEYFKLGVNWLYRPSDIKLAKGIVLKAAPNEVFYSFRTVETSAGLLLHPCKVSFLHKGVELPSGVSSFVCWRVYDTTNKCLWWLNETDYIDGRQEVDQLLEKTQIEMHAALQPGGRSPKQLSGHLSSQKLNSSSDSIQNSSIQNSSISVTSHTRSKKRGEKGDQGSESMKRERSSKADDGDSGHFRLDSMIKAEIAKITDKGGLTNNDAVEKLVQLMQLDRGERKIDLAGRVLLADVITATDRNDCLGRFVHLRGVPLLDDWLQEAHKGKIGDGTSPKEGDKSVEDLLLALLRALDKLPVNLNALQTCNIGKSVNHLRSHKNSEIQKKARCLVDAWKKRVDAEMIKLEMAKLNEIKSAGSNQAVSWPGKPGFSGVSYVGNKRAASGEATVKNVVTQTQPSICKSLPVKIGHGDSILRSNPAPLGSLKLPSTLSTSVAVGTKDPQSKAGGSSGAAESSMTTIKEEKINSSSQPQNNSQPCSSDLPKTMGSSCKEDARSSTTGTMTASKTSGGSSRHRKTSNSFVGSGVSGIQKDAGSSRSNSQHRSTAFEKTSQSGLTSERTVDSLVADHGTHRLVVRFPNPVRSPARSAGGGSPEEPLVAGSRAAFLGTSEKNDHIDRKVKVKTDVCRANFAADVKTELWQNDDVKCVAGSDDGGRSTDLLDEDYSRSSDDTRKTVNALRATCSSAERGTLLAETKSGKSFQASLSSINALIDASVSVSGGDDLGMNLLASVAAGEMSKSDLASPTGSPGRNMTAAEEPCTVDEFKPKFSSDDVVTQSPRQPKDSPEVDSSKHEAIAVPLKVRGEVLQTDADSMTDSFADNRSVEPSQEKELTGEHKEQYPVSAAVSCDADPITKSGSKTYDAAADVHAPLLTLPADIKEERSEDCSVNQLREKRKASGSVTDGLPECKRKARNTSSDGIESVDSVHEKTMEGNMSLGGGSDVDHFVSNSRKHEDSVEERSLDKQNVADEGLHDVIPAEQQVPPVLSVCPEDVCRNVDNAVAASNSTNTCPQIVVESRTEKSGAMAAKSQLELSDHEKKDHINHTIPTLDDEVGSSVFSTSNGTEESLDKEVVKQNSHSPPSHEPPPLTTCETEQCEKSRGSLYGAEEDKMGEVPCSVEASPALISSAPPISSKINFDLNEGFSGEDGNTVLPVISNVPGCSSALHLPNMSHFTVSSMSSSSPVSITVAAPAKGPFVPPETLLKSKGEPGWKGSAATSAFRPAEPRKVLDMTLGTAEAQSSDGAADKECRLPLDIDLNVADERVLEDISSQSSVKEVGRQLGFIGNHDALIRSSGGLDLDLNMTDESIENGEISASTIRRSDVTPLPVRSASGRFPNGVACVSRDFDLNNGPGLDEVGMEHINRGQLTKGSTVPFLPSLRMNNSELGNRSSWFPSGNSYPAVAIPSFLPDRGDQPYPVVAAPGAQRMFGSATVSDLYRGPVLSSSPAMAFTPAAAFPYAGFPFGSSFPLASTSFSGGSTAYVDSASGGGPCFPAVPTPLMGPAGAASAPCVRPYLLNLPEGSTSANSVNIRKWGWQGLDLNTGPGSVDVEGRDERLPLTSRQLSVASSQAFAEEQARIYQAAGGVLKRKDPEGGWDVEKLTHRQPSWQ</sequence>
<dbReference type="GO" id="GO:0003682">
    <property type="term" value="F:chromatin binding"/>
    <property type="evidence" value="ECO:0007669"/>
    <property type="project" value="InterPro"/>
</dbReference>
<dbReference type="SUPFAM" id="SSF47676">
    <property type="entry name" value="Conserved domain common to transcription factors TFIIS, elongin A, CRSP70"/>
    <property type="match status" value="1"/>
</dbReference>
<feature type="compositionally biased region" description="Polar residues" evidence="4">
    <location>
        <begin position="571"/>
        <end position="586"/>
    </location>
</feature>
<keyword evidence="7" id="KW-0648">Protein biosynthesis</keyword>
<dbReference type="EMBL" id="GDJX01000086">
    <property type="protein sequence ID" value="JAT67850.1"/>
    <property type="molecule type" value="Transcribed_RNA"/>
</dbReference>
<dbReference type="SMART" id="SM00439">
    <property type="entry name" value="BAH"/>
    <property type="match status" value="1"/>
</dbReference>
<feature type="domain" description="TFIIS N-terminal" evidence="6">
    <location>
        <begin position="340"/>
        <end position="417"/>
    </location>
</feature>
<name>A0A1D1ZLJ1_9ARAE</name>
<feature type="region of interest" description="Disordered" evidence="4">
    <location>
        <begin position="509"/>
        <end position="633"/>
    </location>
</feature>
<protein>
    <submittedName>
        <fullName evidence="7">Transcription elongation factor A protein 2</fullName>
    </submittedName>
</protein>
<feature type="compositionally biased region" description="Low complexity" evidence="4">
    <location>
        <begin position="196"/>
        <end position="222"/>
    </location>
</feature>
<feature type="compositionally biased region" description="Low complexity" evidence="4">
    <location>
        <begin position="1"/>
        <end position="17"/>
    </location>
</feature>
<feature type="region of interest" description="Disordered" evidence="4">
    <location>
        <begin position="1663"/>
        <end position="1682"/>
    </location>
</feature>
<keyword evidence="2 3" id="KW-0539">Nucleus</keyword>
<evidence type="ECO:0000259" key="6">
    <source>
        <dbReference type="PROSITE" id="PS51319"/>
    </source>
</evidence>
<dbReference type="GO" id="GO:0005634">
    <property type="term" value="C:nucleus"/>
    <property type="evidence" value="ECO:0007669"/>
    <property type="project" value="UniProtKB-SubCell"/>
</dbReference>
<evidence type="ECO:0000256" key="2">
    <source>
        <dbReference type="ARBA" id="ARBA00023242"/>
    </source>
</evidence>
<feature type="compositionally biased region" description="Basic and acidic residues" evidence="4">
    <location>
        <begin position="855"/>
        <end position="867"/>
    </location>
</feature>
<evidence type="ECO:0000256" key="3">
    <source>
        <dbReference type="PROSITE-ProRule" id="PRU00649"/>
    </source>
</evidence>
<dbReference type="PANTHER" id="PTHR46548:SF1">
    <property type="entry name" value="BAH AND TFIIS DOMAIN-CONTAINING PROTEIN-RELATED"/>
    <property type="match status" value="1"/>
</dbReference>
<evidence type="ECO:0000313" key="7">
    <source>
        <dbReference type="EMBL" id="JAT67850.1"/>
    </source>
</evidence>
<feature type="compositionally biased region" description="Basic and acidic residues" evidence="4">
    <location>
        <begin position="1663"/>
        <end position="1675"/>
    </location>
</feature>
<dbReference type="InterPro" id="IPR017923">
    <property type="entry name" value="TFIIS_N"/>
</dbReference>
<dbReference type="SMART" id="SM00509">
    <property type="entry name" value="TFS2N"/>
    <property type="match status" value="1"/>
</dbReference>
<feature type="region of interest" description="Disordered" evidence="4">
    <location>
        <begin position="959"/>
        <end position="997"/>
    </location>
</feature>
<feature type="region of interest" description="Disordered" evidence="4">
    <location>
        <begin position="886"/>
        <end position="912"/>
    </location>
</feature>
<dbReference type="Gene3D" id="2.30.30.490">
    <property type="match status" value="1"/>
</dbReference>
<feature type="domain" description="BAH" evidence="5">
    <location>
        <begin position="45"/>
        <end position="159"/>
    </location>
</feature>
<dbReference type="CDD" id="cd00183">
    <property type="entry name" value="TFIIS_I"/>
    <property type="match status" value="1"/>
</dbReference>
<feature type="region of interest" description="Disordered" evidence="4">
    <location>
        <begin position="1119"/>
        <end position="1169"/>
    </location>
</feature>
<feature type="region of interest" description="Disordered" evidence="4">
    <location>
        <begin position="1"/>
        <end position="29"/>
    </location>
</feature>
<feature type="compositionally biased region" description="Basic and acidic residues" evidence="4">
    <location>
        <begin position="234"/>
        <end position="258"/>
    </location>
</feature>
<feature type="compositionally biased region" description="Polar residues" evidence="4">
    <location>
        <begin position="608"/>
        <end position="633"/>
    </location>
</feature>
<accession>A0A1D1ZLJ1</accession>
<evidence type="ECO:0000256" key="1">
    <source>
        <dbReference type="ARBA" id="ARBA00004123"/>
    </source>
</evidence>
<dbReference type="InterPro" id="IPR003617">
    <property type="entry name" value="TFIIS/CRSP70_N_sub"/>
</dbReference>
<feature type="compositionally biased region" description="Low complexity" evidence="4">
    <location>
        <begin position="519"/>
        <end position="531"/>
    </location>
</feature>
<feature type="compositionally biased region" description="Basic and acidic residues" evidence="4">
    <location>
        <begin position="901"/>
        <end position="912"/>
    </location>
</feature>
<feature type="compositionally biased region" description="Low complexity" evidence="4">
    <location>
        <begin position="541"/>
        <end position="555"/>
    </location>
</feature>
<dbReference type="Gene3D" id="1.20.930.10">
    <property type="entry name" value="Conserved domain common to transcription factors TFIIS, elongin A, CRSP70"/>
    <property type="match status" value="1"/>
</dbReference>
<feature type="compositionally biased region" description="Polar residues" evidence="4">
    <location>
        <begin position="1130"/>
        <end position="1139"/>
    </location>
</feature>